<evidence type="ECO:0000313" key="2">
    <source>
        <dbReference type="EMBL" id="TQO19455.1"/>
    </source>
</evidence>
<feature type="transmembrane region" description="Helical" evidence="1">
    <location>
        <begin position="181"/>
        <end position="200"/>
    </location>
</feature>
<accession>A0A8H2K3I5</accession>
<keyword evidence="1" id="KW-1133">Transmembrane helix</keyword>
<dbReference type="EMBL" id="VFRA01000001">
    <property type="protein sequence ID" value="TQO19455.1"/>
    <property type="molecule type" value="Genomic_DNA"/>
</dbReference>
<comment type="caution">
    <text evidence="2">The sequence shown here is derived from an EMBL/GenBank/DDBJ whole genome shotgun (WGS) entry which is preliminary data.</text>
</comment>
<keyword evidence="1" id="KW-0472">Membrane</keyword>
<evidence type="ECO:0000256" key="1">
    <source>
        <dbReference type="SAM" id="Phobius"/>
    </source>
</evidence>
<name>A0A8H2K3I5_9MICO</name>
<organism evidence="2 3">
    <name type="scientific">Rhodoglobus vestalii</name>
    <dbReference type="NCBI Taxonomy" id="193384"/>
    <lineage>
        <taxon>Bacteria</taxon>
        <taxon>Bacillati</taxon>
        <taxon>Actinomycetota</taxon>
        <taxon>Actinomycetes</taxon>
        <taxon>Micrococcales</taxon>
        <taxon>Microbacteriaceae</taxon>
        <taxon>Rhodoglobus</taxon>
    </lineage>
</organism>
<evidence type="ECO:0000313" key="3">
    <source>
        <dbReference type="Proteomes" id="UP000316560"/>
    </source>
</evidence>
<dbReference type="RefSeq" id="WP_141989896.1">
    <property type="nucleotide sequence ID" value="NZ_VFRA01000001.1"/>
</dbReference>
<sequence length="275" mass="28539">MTLDNGIIVIVVVLGVAMAIALARVSQASNPTRALPTESAGAIDEALSPFSRSDRRARSAVVALSAGFVLAAFVWLAAAMPSLNPLPVIVGPGFAAAAAFLAAVTVLAALTILLHIVWVLVPLLYQARPEEVAVNAQFAAVIAVTVLMLTSCSFLALRAFAYRAAPPETDQFALDIAVRSVAARIVTSITSALLFAYLGFSIWMLGSTLSMFASITLGAASSSSLPTIMGVMTQVLTAVLVMSAIVELTLSAVLASSLLRHNTRRTLAPSARSTT</sequence>
<feature type="transmembrane region" description="Helical" evidence="1">
    <location>
        <begin position="212"/>
        <end position="232"/>
    </location>
</feature>
<gene>
    <name evidence="2" type="ORF">FB472_1008</name>
</gene>
<feature type="transmembrane region" description="Helical" evidence="1">
    <location>
        <begin position="6"/>
        <end position="25"/>
    </location>
</feature>
<keyword evidence="3" id="KW-1185">Reference proteome</keyword>
<keyword evidence="1" id="KW-0812">Transmembrane</keyword>
<feature type="transmembrane region" description="Helical" evidence="1">
    <location>
        <begin position="98"/>
        <end position="125"/>
    </location>
</feature>
<dbReference type="Proteomes" id="UP000316560">
    <property type="component" value="Unassembled WGS sequence"/>
</dbReference>
<reference evidence="2 3" key="1">
    <citation type="submission" date="2019-06" db="EMBL/GenBank/DDBJ databases">
        <title>Sequencing the genomes of 1000 actinobacteria strains.</title>
        <authorList>
            <person name="Klenk H.-P."/>
        </authorList>
    </citation>
    <scope>NUCLEOTIDE SEQUENCE [LARGE SCALE GENOMIC DNA]</scope>
    <source>
        <strain evidence="2 3">DSM 21947</strain>
    </source>
</reference>
<feature type="transmembrane region" description="Helical" evidence="1">
    <location>
        <begin position="238"/>
        <end position="259"/>
    </location>
</feature>
<feature type="transmembrane region" description="Helical" evidence="1">
    <location>
        <begin position="60"/>
        <end position="78"/>
    </location>
</feature>
<feature type="transmembrane region" description="Helical" evidence="1">
    <location>
        <begin position="137"/>
        <end position="161"/>
    </location>
</feature>
<protein>
    <submittedName>
        <fullName evidence="2">Uncharacterized protein</fullName>
    </submittedName>
</protein>
<dbReference type="AlphaFoldDB" id="A0A8H2K3I5"/>
<proteinExistence type="predicted"/>